<reference evidence="1" key="1">
    <citation type="journal article" date="2017" name="Appl. Environ. Microbiol.">
        <title>Molecular characterization of an Endozoicomonas-like organism causing infection in king scallop Pecten maximus L.</title>
        <authorList>
            <person name="Cano I."/>
            <person name="van Aerle R."/>
            <person name="Ross S."/>
            <person name="Verner-Jeffreys D.W."/>
            <person name="Paley R.K."/>
            <person name="Rimmer G."/>
            <person name="Ryder D."/>
            <person name="Hooper P."/>
            <person name="Stone D."/>
            <person name="Feist S.W."/>
        </authorList>
    </citation>
    <scope>NUCLEOTIDE SEQUENCE</scope>
</reference>
<dbReference type="EMBL" id="NSIT01000677">
    <property type="protein sequence ID" value="PJE77382.1"/>
    <property type="molecule type" value="Genomic_DNA"/>
</dbReference>
<name>A0A2H9T2E0_9ZZZZ</name>
<proteinExistence type="predicted"/>
<gene>
    <name evidence="1" type="ORF">CI610_03696</name>
</gene>
<dbReference type="AlphaFoldDB" id="A0A2H9T2E0"/>
<evidence type="ECO:0000313" key="1">
    <source>
        <dbReference type="EMBL" id="PJE77382.1"/>
    </source>
</evidence>
<organism evidence="1">
    <name type="scientific">invertebrate metagenome</name>
    <dbReference type="NCBI Taxonomy" id="1711999"/>
    <lineage>
        <taxon>unclassified sequences</taxon>
        <taxon>metagenomes</taxon>
        <taxon>organismal metagenomes</taxon>
    </lineage>
</organism>
<accession>A0A2H9T2E0</accession>
<comment type="caution">
    <text evidence="1">The sequence shown here is derived from an EMBL/GenBank/DDBJ whole genome shotgun (WGS) entry which is preliminary data.</text>
</comment>
<protein>
    <submittedName>
        <fullName evidence="1">Uncharacterized protein</fullName>
    </submittedName>
</protein>
<sequence>MRFKLKITITPHIDWGCLIIPDQLNYQKTNKNIKKHRMKPSCQAVQTQRGICKQCDVIGMYKLQQCTTMYILHEYTNEQQNGTQH</sequence>